<comment type="caution">
    <text evidence="3">The sequence shown here is derived from an EMBL/GenBank/DDBJ whole genome shotgun (WGS) entry which is preliminary data.</text>
</comment>
<evidence type="ECO:0000313" key="4">
    <source>
        <dbReference type="Proteomes" id="UP000574369"/>
    </source>
</evidence>
<dbReference type="InterPro" id="IPR007312">
    <property type="entry name" value="Phosphoesterase"/>
</dbReference>
<dbReference type="InterPro" id="IPR017850">
    <property type="entry name" value="Alkaline_phosphatase_core_sf"/>
</dbReference>
<evidence type="ECO:0000256" key="2">
    <source>
        <dbReference type="SAM" id="SignalP"/>
    </source>
</evidence>
<dbReference type="EC" id="3.1.3.2" evidence="3"/>
<name>A0ABR6GX49_9BURK</name>
<accession>A0ABR6GX49</accession>
<evidence type="ECO:0000313" key="3">
    <source>
        <dbReference type="EMBL" id="MBB3196683.1"/>
    </source>
</evidence>
<dbReference type="CDD" id="cd16013">
    <property type="entry name" value="AcpA"/>
    <property type="match status" value="1"/>
</dbReference>
<keyword evidence="2" id="KW-0732">Signal</keyword>
<feature type="chain" id="PRO_5045556208" evidence="2">
    <location>
        <begin position="26"/>
        <end position="561"/>
    </location>
</feature>
<reference evidence="3 4" key="1">
    <citation type="submission" date="2020-08" db="EMBL/GenBank/DDBJ databases">
        <title>Genomic Encyclopedia of Type Strains, Phase III (KMG-III): the genomes of soil and plant-associated and newly described type strains.</title>
        <authorList>
            <person name="Whitman W."/>
        </authorList>
    </citation>
    <scope>NUCLEOTIDE SEQUENCE [LARGE SCALE GENOMIC DNA]</scope>
    <source>
        <strain evidence="3 4">CECT 7247</strain>
    </source>
</reference>
<feature type="signal peptide" evidence="2">
    <location>
        <begin position="1"/>
        <end position="25"/>
    </location>
</feature>
<dbReference type="PROSITE" id="PS51257">
    <property type="entry name" value="PROKAR_LIPOPROTEIN"/>
    <property type="match status" value="1"/>
</dbReference>
<evidence type="ECO:0000256" key="1">
    <source>
        <dbReference type="ARBA" id="ARBA00022801"/>
    </source>
</evidence>
<dbReference type="PANTHER" id="PTHR31956:SF1">
    <property type="entry name" value="NON-SPECIFIC PHOSPHOLIPASE C1"/>
    <property type="match status" value="1"/>
</dbReference>
<dbReference type="EMBL" id="JACHXO010000008">
    <property type="protein sequence ID" value="MBB3196683.1"/>
    <property type="molecule type" value="Genomic_DNA"/>
</dbReference>
<keyword evidence="4" id="KW-1185">Reference proteome</keyword>
<sequence length="561" mass="59679">MRALRPTLLTPVAIGALLSLSGCFGGDSSSPVDTTAALQDKIQNIVVIYAENRAFDNLYGRFPNANGLNTVLNADGSVTAAYVPQKDRDGTTTLATLPPVWGGVTAPGSTVTVTQAQSAGLPNAPFNIGTAFRASANATIDGTVVTRDLYHRFFENQMQIHDGKNDQFAAWGDSGGLLMGYFDYSASPLYKLAQQYTLADNFFQGAFGGSFLNHQYLICACAPEYPNADTAAAKPTIAVLDKNADGSYTHQLSVAVSSKASALDAAPVFQLSGNITPANYFGDGKFYAVNTMQAPFQPSGNAPVDVNGNDALYADPSKPTTLPAQTQTHIGDQLTARNVSWAWYGGAWTAALKDGAQAPTVKRSVIYAANSSGVASTDAVDFQPHHQPFNYYADMDPVTHATDRAAHLKDYDNLVADAAAGTLPSVTFYKPEGLYNQHPGYANIANADQKIADLVAKLQASPQWKHMVIVITYDENGGQWDHVAPPKGDKLGPGTRVPALVISPYSKMGTVDHTQYDTASVLRLITRRYGLTPLRGLAARDQALTANGGKPMGDLTQALDL</sequence>
<dbReference type="InterPro" id="IPR017768">
    <property type="entry name" value="AcpA"/>
</dbReference>
<proteinExistence type="predicted"/>
<organism evidence="3 4">
    <name type="scientific">Roseateles terrae</name>
    <dbReference type="NCBI Taxonomy" id="431060"/>
    <lineage>
        <taxon>Bacteria</taxon>
        <taxon>Pseudomonadati</taxon>
        <taxon>Pseudomonadota</taxon>
        <taxon>Betaproteobacteria</taxon>
        <taxon>Burkholderiales</taxon>
        <taxon>Sphaerotilaceae</taxon>
        <taxon>Roseateles</taxon>
    </lineage>
</organism>
<dbReference type="GO" id="GO:0003993">
    <property type="term" value="F:acid phosphatase activity"/>
    <property type="evidence" value="ECO:0007669"/>
    <property type="project" value="UniProtKB-EC"/>
</dbReference>
<protein>
    <submittedName>
        <fullName evidence="3">Acid phosphatase</fullName>
        <ecNumber evidence="3">3.1.3.2</ecNumber>
    </submittedName>
</protein>
<dbReference type="Pfam" id="PF04185">
    <property type="entry name" value="Phosphoesterase"/>
    <property type="match status" value="1"/>
</dbReference>
<dbReference type="PANTHER" id="PTHR31956">
    <property type="entry name" value="NON-SPECIFIC PHOSPHOLIPASE C4-RELATED"/>
    <property type="match status" value="1"/>
</dbReference>
<keyword evidence="1 3" id="KW-0378">Hydrolase</keyword>
<dbReference type="NCBIfam" id="TIGR03397">
    <property type="entry name" value="acid_phos_Burk"/>
    <property type="match status" value="1"/>
</dbReference>
<dbReference type="Gene3D" id="3.40.720.10">
    <property type="entry name" value="Alkaline Phosphatase, subunit A"/>
    <property type="match status" value="2"/>
</dbReference>
<dbReference type="Proteomes" id="UP000574369">
    <property type="component" value="Unassembled WGS sequence"/>
</dbReference>
<gene>
    <name evidence="3" type="ORF">FHS28_004105</name>
</gene>
<dbReference type="SUPFAM" id="SSF53649">
    <property type="entry name" value="Alkaline phosphatase-like"/>
    <property type="match status" value="1"/>
</dbReference>